<accession>A0A7R9GK55</accession>
<evidence type="ECO:0000256" key="3">
    <source>
        <dbReference type="ARBA" id="ARBA00023015"/>
    </source>
</evidence>
<protein>
    <submittedName>
        <fullName evidence="7">Uncharacterized protein</fullName>
    </submittedName>
</protein>
<dbReference type="OrthoDB" id="361039at2759"/>
<dbReference type="EMBL" id="CAJPEX010015861">
    <property type="protein sequence ID" value="CAG0925664.1"/>
    <property type="molecule type" value="Genomic_DNA"/>
</dbReference>
<feature type="non-terminal residue" evidence="7">
    <location>
        <position position="1"/>
    </location>
</feature>
<dbReference type="Proteomes" id="UP000678499">
    <property type="component" value="Unassembled WGS sequence"/>
</dbReference>
<evidence type="ECO:0000256" key="5">
    <source>
        <dbReference type="ARBA" id="ARBA00023242"/>
    </source>
</evidence>
<dbReference type="GO" id="GO:0000124">
    <property type="term" value="C:SAGA complex"/>
    <property type="evidence" value="ECO:0007669"/>
    <property type="project" value="InterPro"/>
</dbReference>
<evidence type="ECO:0000256" key="2">
    <source>
        <dbReference type="ARBA" id="ARBA00007688"/>
    </source>
</evidence>
<evidence type="ECO:0000256" key="4">
    <source>
        <dbReference type="ARBA" id="ARBA00023163"/>
    </source>
</evidence>
<keyword evidence="8" id="KW-1185">Reference proteome</keyword>
<reference evidence="7" key="1">
    <citation type="submission" date="2020-11" db="EMBL/GenBank/DDBJ databases">
        <authorList>
            <person name="Tran Van P."/>
        </authorList>
    </citation>
    <scope>NUCLEOTIDE SEQUENCE</scope>
</reference>
<dbReference type="GO" id="GO:0046695">
    <property type="term" value="C:SLIK (SAGA-like) complex"/>
    <property type="evidence" value="ECO:0007669"/>
    <property type="project" value="InterPro"/>
</dbReference>
<evidence type="ECO:0000313" key="7">
    <source>
        <dbReference type="EMBL" id="CAD7285512.1"/>
    </source>
</evidence>
<name>A0A7R9GK55_9CRUS</name>
<sequence>MVHSKRDKMLTWDIDHTLKSKNVEPIYGFRAAESIPFRFASGGGRELFFNEEKEIELGDLVNAPVPKVPSDAQLKVHWLAIDGIQPSIPENPPPIGKDLQKRDSSDPAAKIIPGTAAHPQPPQTGCEFFKKTIQRRIFDIPFFPFFFPTLPNGKIIVKS</sequence>
<proteinExistence type="inferred from homology"/>
<evidence type="ECO:0000256" key="6">
    <source>
        <dbReference type="SAM" id="MobiDB-lite"/>
    </source>
</evidence>
<dbReference type="EMBL" id="OA897898">
    <property type="protein sequence ID" value="CAD7285512.1"/>
    <property type="molecule type" value="Genomic_DNA"/>
</dbReference>
<dbReference type="InterPro" id="IPR037796">
    <property type="entry name" value="TAF6"/>
</dbReference>
<dbReference type="GO" id="GO:0051123">
    <property type="term" value="P:RNA polymerase II preinitiation complex assembly"/>
    <property type="evidence" value="ECO:0007669"/>
    <property type="project" value="TreeGrafter"/>
</dbReference>
<feature type="region of interest" description="Disordered" evidence="6">
    <location>
        <begin position="85"/>
        <end position="124"/>
    </location>
</feature>
<evidence type="ECO:0000256" key="1">
    <source>
        <dbReference type="ARBA" id="ARBA00004123"/>
    </source>
</evidence>
<organism evidence="7">
    <name type="scientific">Notodromas monacha</name>
    <dbReference type="NCBI Taxonomy" id="399045"/>
    <lineage>
        <taxon>Eukaryota</taxon>
        <taxon>Metazoa</taxon>
        <taxon>Ecdysozoa</taxon>
        <taxon>Arthropoda</taxon>
        <taxon>Crustacea</taxon>
        <taxon>Oligostraca</taxon>
        <taxon>Ostracoda</taxon>
        <taxon>Podocopa</taxon>
        <taxon>Podocopida</taxon>
        <taxon>Cypridocopina</taxon>
        <taxon>Cypridoidea</taxon>
        <taxon>Cyprididae</taxon>
        <taxon>Notodromas</taxon>
    </lineage>
</organism>
<evidence type="ECO:0000313" key="8">
    <source>
        <dbReference type="Proteomes" id="UP000678499"/>
    </source>
</evidence>
<dbReference type="GO" id="GO:0005669">
    <property type="term" value="C:transcription factor TFIID complex"/>
    <property type="evidence" value="ECO:0007669"/>
    <property type="project" value="InterPro"/>
</dbReference>
<keyword evidence="3" id="KW-0805">Transcription regulation</keyword>
<dbReference type="PANTHER" id="PTHR10221">
    <property type="entry name" value="TRANSCRIPTION INITIATION FACTOR TFIID SUBUNIT 6"/>
    <property type="match status" value="1"/>
</dbReference>
<keyword evidence="4" id="KW-0804">Transcription</keyword>
<comment type="similarity">
    <text evidence="2">Belongs to the TAF6 family.</text>
</comment>
<dbReference type="GO" id="GO:0016251">
    <property type="term" value="F:RNA polymerase II general transcription initiation factor activity"/>
    <property type="evidence" value="ECO:0007669"/>
    <property type="project" value="InterPro"/>
</dbReference>
<dbReference type="PANTHER" id="PTHR10221:SF9">
    <property type="entry name" value="TRANSCRIPTION INITIATION FACTOR TFIID SUBUNIT 6"/>
    <property type="match status" value="1"/>
</dbReference>
<gene>
    <name evidence="7" type="ORF">NMOB1V02_LOCUS13114</name>
</gene>
<keyword evidence="5" id="KW-0539">Nucleus</keyword>
<comment type="subcellular location">
    <subcellularLocation>
        <location evidence="1">Nucleus</location>
    </subcellularLocation>
</comment>
<dbReference type="AlphaFoldDB" id="A0A7R9GK55"/>
<dbReference type="GO" id="GO:0003713">
    <property type="term" value="F:transcription coactivator activity"/>
    <property type="evidence" value="ECO:0007669"/>
    <property type="project" value="TreeGrafter"/>
</dbReference>